<dbReference type="GO" id="GO:0017004">
    <property type="term" value="P:cytochrome complex assembly"/>
    <property type="evidence" value="ECO:0007669"/>
    <property type="project" value="UniProtKB-KW"/>
</dbReference>
<dbReference type="PROSITE" id="PS51352">
    <property type="entry name" value="THIOREDOXIN_2"/>
    <property type="match status" value="1"/>
</dbReference>
<comment type="subcellular location">
    <subcellularLocation>
        <location evidence="1">Cell inner membrane</location>
        <topology evidence="1">Single-pass membrane protein</topology>
        <orientation evidence="1">Periplasmic side</orientation>
    </subcellularLocation>
</comment>
<keyword evidence="8" id="KW-1185">Reference proteome</keyword>
<keyword evidence="4" id="KW-1015">Disulfide bond</keyword>
<sequence length="176" mass="19453">MMKKTRFIPLVLALLAGILLVMGINSKSVPTVSPLADRPVPEFTLPSLQQELDSITQASLKGDVQLLNVWASWCSICKSEHAYLQQLAAEQSLSIIGLNYRDERKAALNELAQTGNPYKKVIYDPKGSLALDLGVYGTPETYLIDKSGIIRHRYVGALTPTVWEQQFAPLVAQLKE</sequence>
<dbReference type="eggNOG" id="COG0526">
    <property type="taxonomic scope" value="Bacteria"/>
</dbReference>
<dbReference type="InterPro" id="IPR036249">
    <property type="entry name" value="Thioredoxin-like_sf"/>
</dbReference>
<dbReference type="CDD" id="cd03010">
    <property type="entry name" value="TlpA_like_DsbE"/>
    <property type="match status" value="1"/>
</dbReference>
<evidence type="ECO:0000256" key="2">
    <source>
        <dbReference type="ARBA" id="ARBA00007758"/>
    </source>
</evidence>
<dbReference type="KEGG" id="ppr:PBPRA1263"/>
<dbReference type="Gene3D" id="3.40.30.10">
    <property type="entry name" value="Glutaredoxin"/>
    <property type="match status" value="1"/>
</dbReference>
<evidence type="ECO:0000256" key="1">
    <source>
        <dbReference type="ARBA" id="ARBA00004383"/>
    </source>
</evidence>
<dbReference type="Pfam" id="PF08534">
    <property type="entry name" value="Redoxin"/>
    <property type="match status" value="1"/>
</dbReference>
<reference evidence="8" key="1">
    <citation type="journal article" date="2005" name="Science">
        <title>Life at depth: Photobacterium profundum genome sequence and expression analysis.</title>
        <authorList>
            <person name="Vezzi A."/>
            <person name="Campanaro S."/>
            <person name="D'Angelo M."/>
            <person name="Simonato F."/>
            <person name="Vitulo N."/>
            <person name="Lauro F.M."/>
            <person name="Cestaro A."/>
            <person name="Malacrida G."/>
            <person name="Simionati B."/>
            <person name="Cannata N."/>
            <person name="Romualdi C."/>
            <person name="Bartlett D.H."/>
            <person name="Valle G."/>
        </authorList>
    </citation>
    <scope>NUCLEOTIDE SEQUENCE [LARGE SCALE GENOMIC DNA]</scope>
    <source>
        <strain evidence="8">ATCC BAA-1253 / SS9</strain>
    </source>
</reference>
<proteinExistence type="inferred from homology"/>
<keyword evidence="3" id="KW-0201">Cytochrome c-type biogenesis</keyword>
<dbReference type="InterPro" id="IPR004799">
    <property type="entry name" value="Periplasmic_diS_OxRdtase_DsbE"/>
</dbReference>
<evidence type="ECO:0000256" key="5">
    <source>
        <dbReference type="ARBA" id="ARBA00023284"/>
    </source>
</evidence>
<dbReference type="GO" id="GO:0015036">
    <property type="term" value="F:disulfide oxidoreductase activity"/>
    <property type="evidence" value="ECO:0007669"/>
    <property type="project" value="InterPro"/>
</dbReference>
<dbReference type="NCBIfam" id="TIGR00385">
    <property type="entry name" value="dsbE"/>
    <property type="match status" value="1"/>
</dbReference>
<dbReference type="InterPro" id="IPR013740">
    <property type="entry name" value="Redoxin"/>
</dbReference>
<evidence type="ECO:0000256" key="3">
    <source>
        <dbReference type="ARBA" id="ARBA00022748"/>
    </source>
</evidence>
<evidence type="ECO:0000256" key="4">
    <source>
        <dbReference type="ARBA" id="ARBA00023157"/>
    </source>
</evidence>
<dbReference type="HOGENOM" id="CLU_042529_19_1_6"/>
<dbReference type="GO" id="GO:0030288">
    <property type="term" value="C:outer membrane-bounded periplasmic space"/>
    <property type="evidence" value="ECO:0007669"/>
    <property type="project" value="InterPro"/>
</dbReference>
<keyword evidence="5" id="KW-0676">Redox-active center</keyword>
<dbReference type="InterPro" id="IPR013766">
    <property type="entry name" value="Thioredoxin_domain"/>
</dbReference>
<dbReference type="GO" id="GO:0005886">
    <property type="term" value="C:plasma membrane"/>
    <property type="evidence" value="ECO:0007669"/>
    <property type="project" value="UniProtKB-SubCell"/>
</dbReference>
<dbReference type="STRING" id="298386.PBPRA1263"/>
<dbReference type="PANTHER" id="PTHR42852">
    <property type="entry name" value="THIOL:DISULFIDE INTERCHANGE PROTEIN DSBE"/>
    <property type="match status" value="1"/>
</dbReference>
<dbReference type="InterPro" id="IPR050553">
    <property type="entry name" value="Thioredoxin_ResA/DsbE_sf"/>
</dbReference>
<dbReference type="SUPFAM" id="SSF52833">
    <property type="entry name" value="Thioredoxin-like"/>
    <property type="match status" value="1"/>
</dbReference>
<evidence type="ECO:0000259" key="6">
    <source>
        <dbReference type="PROSITE" id="PS51352"/>
    </source>
</evidence>
<gene>
    <name evidence="7" type="primary">PHG219</name>
    <name evidence="7" type="ordered locus">PBPRA1263</name>
</gene>
<accession>Q6LSQ2</accession>
<evidence type="ECO:0000313" key="8">
    <source>
        <dbReference type="Proteomes" id="UP000000593"/>
    </source>
</evidence>
<dbReference type="PANTHER" id="PTHR42852:SF6">
    <property type="entry name" value="THIOL:DISULFIDE INTERCHANGE PROTEIN DSBE"/>
    <property type="match status" value="1"/>
</dbReference>
<evidence type="ECO:0000313" key="7">
    <source>
        <dbReference type="EMBL" id="CAG19674.1"/>
    </source>
</evidence>
<protein>
    <submittedName>
        <fullName evidence="7">Hypothetical thiol:disulfide interchange protein DsbE</fullName>
    </submittedName>
</protein>
<dbReference type="AlphaFoldDB" id="Q6LSQ2"/>
<name>Q6LSQ2_PHOPR</name>
<dbReference type="Proteomes" id="UP000000593">
    <property type="component" value="Chromosome 1"/>
</dbReference>
<dbReference type="EMBL" id="CR378667">
    <property type="protein sequence ID" value="CAG19674.1"/>
    <property type="molecule type" value="Genomic_DNA"/>
</dbReference>
<feature type="domain" description="Thioredoxin" evidence="6">
    <location>
        <begin position="34"/>
        <end position="172"/>
    </location>
</feature>
<comment type="similarity">
    <text evidence="2">Belongs to the thioredoxin family. DsbE subfamily.</text>
</comment>
<organism evidence="7 8">
    <name type="scientific">Photobacterium profundum (strain SS9)</name>
    <dbReference type="NCBI Taxonomy" id="298386"/>
    <lineage>
        <taxon>Bacteria</taxon>
        <taxon>Pseudomonadati</taxon>
        <taxon>Pseudomonadota</taxon>
        <taxon>Gammaproteobacteria</taxon>
        <taxon>Vibrionales</taxon>
        <taxon>Vibrionaceae</taxon>
        <taxon>Photobacterium</taxon>
    </lineage>
</organism>